<evidence type="ECO:0000313" key="1">
    <source>
        <dbReference type="EMBL" id="KAK1749445.1"/>
    </source>
</evidence>
<sequence>MDMMWSKPRTLEGIPTRARTVANRSTTSNVGDIIRHKRIQVTTDLTKSPEPMGIDHRFTFTVRGWCIGLYPYERDILPPIATSLAYPRFKYDGGTSSIQIMSLPMSILAMKYVDRIRRKRKSGVNSNINQTID</sequence>
<dbReference type="EMBL" id="MU839858">
    <property type="protein sequence ID" value="KAK1749445.1"/>
    <property type="molecule type" value="Genomic_DNA"/>
</dbReference>
<dbReference type="AlphaFoldDB" id="A0AAJ0F5R0"/>
<comment type="caution">
    <text evidence="1">The sequence shown here is derived from an EMBL/GenBank/DDBJ whole genome shotgun (WGS) entry which is preliminary data.</text>
</comment>
<protein>
    <submittedName>
        <fullName evidence="1">Uncharacterized protein</fullName>
    </submittedName>
</protein>
<dbReference type="Proteomes" id="UP001239445">
    <property type="component" value="Unassembled WGS sequence"/>
</dbReference>
<reference evidence="1" key="1">
    <citation type="submission" date="2023-06" db="EMBL/GenBank/DDBJ databases">
        <title>Genome-scale phylogeny and comparative genomics of the fungal order Sordariales.</title>
        <authorList>
            <consortium name="Lawrence Berkeley National Laboratory"/>
            <person name="Hensen N."/>
            <person name="Bonometti L."/>
            <person name="Westerberg I."/>
            <person name="Brannstrom I.O."/>
            <person name="Guillou S."/>
            <person name="Cros-Aarteil S."/>
            <person name="Calhoun S."/>
            <person name="Haridas S."/>
            <person name="Kuo A."/>
            <person name="Mondo S."/>
            <person name="Pangilinan J."/>
            <person name="Riley R."/>
            <person name="Labutti K."/>
            <person name="Andreopoulos B."/>
            <person name="Lipzen A."/>
            <person name="Chen C."/>
            <person name="Yanf M."/>
            <person name="Daum C."/>
            <person name="Ng V."/>
            <person name="Clum A."/>
            <person name="Steindorff A."/>
            <person name="Ohm R."/>
            <person name="Martin F."/>
            <person name="Silar P."/>
            <person name="Natvig D."/>
            <person name="Lalanne C."/>
            <person name="Gautier V."/>
            <person name="Ament-Velasquez S.L."/>
            <person name="Kruys A."/>
            <person name="Hutchinson M.I."/>
            <person name="Powell A.J."/>
            <person name="Barry K."/>
            <person name="Miller A.N."/>
            <person name="Grigoriev I.V."/>
            <person name="Debuchy R."/>
            <person name="Gladieux P."/>
            <person name="Thoren M.H."/>
            <person name="Johannesson H."/>
        </authorList>
    </citation>
    <scope>NUCLEOTIDE SEQUENCE</scope>
    <source>
        <strain evidence="1">PSN4</strain>
    </source>
</reference>
<evidence type="ECO:0000313" key="2">
    <source>
        <dbReference type="Proteomes" id="UP001239445"/>
    </source>
</evidence>
<gene>
    <name evidence="1" type="ORF">QBC47DRAFT_408017</name>
</gene>
<organism evidence="1 2">
    <name type="scientific">Echria macrotheca</name>
    <dbReference type="NCBI Taxonomy" id="438768"/>
    <lineage>
        <taxon>Eukaryota</taxon>
        <taxon>Fungi</taxon>
        <taxon>Dikarya</taxon>
        <taxon>Ascomycota</taxon>
        <taxon>Pezizomycotina</taxon>
        <taxon>Sordariomycetes</taxon>
        <taxon>Sordariomycetidae</taxon>
        <taxon>Sordariales</taxon>
        <taxon>Schizotheciaceae</taxon>
        <taxon>Echria</taxon>
    </lineage>
</organism>
<name>A0AAJ0F5R0_9PEZI</name>
<accession>A0AAJ0F5R0</accession>
<proteinExistence type="predicted"/>
<keyword evidence="2" id="KW-1185">Reference proteome</keyword>